<evidence type="ECO:0008006" key="9">
    <source>
        <dbReference type="Google" id="ProtNLM"/>
    </source>
</evidence>
<feature type="compositionally biased region" description="Polar residues" evidence="5">
    <location>
        <begin position="251"/>
        <end position="262"/>
    </location>
</feature>
<feature type="compositionally biased region" description="Basic and acidic residues" evidence="5">
    <location>
        <begin position="198"/>
        <end position="207"/>
    </location>
</feature>
<evidence type="ECO:0000256" key="5">
    <source>
        <dbReference type="SAM" id="MobiDB-lite"/>
    </source>
</evidence>
<protein>
    <recommendedName>
        <fullName evidence="9">Membrane anchor Opy2 N-terminal domain-containing protein</fullName>
    </recommendedName>
</protein>
<keyword evidence="3 6" id="KW-1133">Transmembrane helix</keyword>
<evidence type="ECO:0000256" key="1">
    <source>
        <dbReference type="ARBA" id="ARBA00004167"/>
    </source>
</evidence>
<feature type="region of interest" description="Disordered" evidence="5">
    <location>
        <begin position="128"/>
        <end position="346"/>
    </location>
</feature>
<dbReference type="PANTHER" id="PTHR15549">
    <property type="entry name" value="PAIRED IMMUNOGLOBULIN-LIKE TYPE 2 RECEPTOR"/>
    <property type="match status" value="1"/>
</dbReference>
<organism evidence="7 8">
    <name type="scientific">Lineolata rhizophorae</name>
    <dbReference type="NCBI Taxonomy" id="578093"/>
    <lineage>
        <taxon>Eukaryota</taxon>
        <taxon>Fungi</taxon>
        <taxon>Dikarya</taxon>
        <taxon>Ascomycota</taxon>
        <taxon>Pezizomycotina</taxon>
        <taxon>Dothideomycetes</taxon>
        <taxon>Dothideomycetes incertae sedis</taxon>
        <taxon>Lineolatales</taxon>
        <taxon>Lineolataceae</taxon>
        <taxon>Lineolata</taxon>
    </lineage>
</organism>
<dbReference type="GO" id="GO:0071944">
    <property type="term" value="C:cell periphery"/>
    <property type="evidence" value="ECO:0007669"/>
    <property type="project" value="UniProtKB-ARBA"/>
</dbReference>
<evidence type="ECO:0000256" key="2">
    <source>
        <dbReference type="ARBA" id="ARBA00022692"/>
    </source>
</evidence>
<comment type="subcellular location">
    <subcellularLocation>
        <location evidence="1">Membrane</location>
        <topology evidence="1">Single-pass membrane protein</topology>
    </subcellularLocation>
</comment>
<name>A0A6A6P337_9PEZI</name>
<feature type="compositionally biased region" description="Pro residues" evidence="5">
    <location>
        <begin position="144"/>
        <end position="154"/>
    </location>
</feature>
<dbReference type="Proteomes" id="UP000799766">
    <property type="component" value="Unassembled WGS sequence"/>
</dbReference>
<dbReference type="EMBL" id="MU001678">
    <property type="protein sequence ID" value="KAF2458148.1"/>
    <property type="molecule type" value="Genomic_DNA"/>
</dbReference>
<evidence type="ECO:0000256" key="6">
    <source>
        <dbReference type="SAM" id="Phobius"/>
    </source>
</evidence>
<feature type="transmembrane region" description="Helical" evidence="6">
    <location>
        <begin position="89"/>
        <end position="112"/>
    </location>
</feature>
<accession>A0A6A6P337</accession>
<keyword evidence="4 6" id="KW-0472">Membrane</keyword>
<feature type="compositionally biased region" description="Basic and acidic residues" evidence="5">
    <location>
        <begin position="329"/>
        <end position="346"/>
    </location>
</feature>
<keyword evidence="8" id="KW-1185">Reference proteome</keyword>
<feature type="compositionally biased region" description="Polar residues" evidence="5">
    <location>
        <begin position="271"/>
        <end position="288"/>
    </location>
</feature>
<keyword evidence="2 6" id="KW-0812">Transmembrane</keyword>
<evidence type="ECO:0000313" key="7">
    <source>
        <dbReference type="EMBL" id="KAF2458148.1"/>
    </source>
</evidence>
<dbReference type="AlphaFoldDB" id="A0A6A6P337"/>
<dbReference type="GO" id="GO:0016020">
    <property type="term" value="C:membrane"/>
    <property type="evidence" value="ECO:0007669"/>
    <property type="project" value="UniProtKB-SubCell"/>
</dbReference>
<sequence>MSSPAATQTYAADEPACTWTGHCLGDPCTTYDDCDHDWVCSPEQQVCVPCCLTVTDTALPTSASTTAPSSSATSAASGDGDSSGLSTGAWVGIAIAAAAVVLFIVGFLFFCFRIRPRRRERKLRALAAGSTDEKAGHGAVELPNSPPAPPPPQEMPVEEQRSEVANTPAPVYEMPDTGVLSSEKKASVYETEAGRVPSPRERPRWTEVRPTPAGTDYADDTGAGSGSTDADWALQHSSRPAPPRPEGDRPYNNNSPAISLTGLSAPDASPNAVSGVSPPSSETGTNSWGGIRGSPAPARGPSPLTPGYGGRQDYGWAEPQQGGQVGYYDSRDTGDSGRRSDRVEYR</sequence>
<evidence type="ECO:0000256" key="3">
    <source>
        <dbReference type="ARBA" id="ARBA00022989"/>
    </source>
</evidence>
<dbReference type="OrthoDB" id="5244543at2759"/>
<reference evidence="7" key="1">
    <citation type="journal article" date="2020" name="Stud. Mycol.">
        <title>101 Dothideomycetes genomes: a test case for predicting lifestyles and emergence of pathogens.</title>
        <authorList>
            <person name="Haridas S."/>
            <person name="Albert R."/>
            <person name="Binder M."/>
            <person name="Bloem J."/>
            <person name="Labutti K."/>
            <person name="Salamov A."/>
            <person name="Andreopoulos B."/>
            <person name="Baker S."/>
            <person name="Barry K."/>
            <person name="Bills G."/>
            <person name="Bluhm B."/>
            <person name="Cannon C."/>
            <person name="Castanera R."/>
            <person name="Culley D."/>
            <person name="Daum C."/>
            <person name="Ezra D."/>
            <person name="Gonzalez J."/>
            <person name="Henrissat B."/>
            <person name="Kuo A."/>
            <person name="Liang C."/>
            <person name="Lipzen A."/>
            <person name="Lutzoni F."/>
            <person name="Magnuson J."/>
            <person name="Mondo S."/>
            <person name="Nolan M."/>
            <person name="Ohm R."/>
            <person name="Pangilinan J."/>
            <person name="Park H.-J."/>
            <person name="Ramirez L."/>
            <person name="Alfaro M."/>
            <person name="Sun H."/>
            <person name="Tritt A."/>
            <person name="Yoshinaga Y."/>
            <person name="Zwiers L.-H."/>
            <person name="Turgeon B."/>
            <person name="Goodwin S."/>
            <person name="Spatafora J."/>
            <person name="Crous P."/>
            <person name="Grigoriev I."/>
        </authorList>
    </citation>
    <scope>NUCLEOTIDE SEQUENCE</scope>
    <source>
        <strain evidence="7">ATCC 16933</strain>
    </source>
</reference>
<feature type="region of interest" description="Disordered" evidence="5">
    <location>
        <begin position="62"/>
        <end position="81"/>
    </location>
</feature>
<dbReference type="PANTHER" id="PTHR15549:SF26">
    <property type="entry name" value="AXIAL BUDDING PATTERN PROTEIN 2-RELATED"/>
    <property type="match status" value="1"/>
</dbReference>
<evidence type="ECO:0000313" key="8">
    <source>
        <dbReference type="Proteomes" id="UP000799766"/>
    </source>
</evidence>
<gene>
    <name evidence="7" type="ORF">BDY21DRAFT_214103</name>
</gene>
<proteinExistence type="predicted"/>
<dbReference type="InterPro" id="IPR051694">
    <property type="entry name" value="Immunoregulatory_rcpt-like"/>
</dbReference>
<evidence type="ECO:0000256" key="4">
    <source>
        <dbReference type="ARBA" id="ARBA00023136"/>
    </source>
</evidence>